<keyword evidence="11" id="KW-1185">Reference proteome</keyword>
<dbReference type="Pfam" id="PF00530">
    <property type="entry name" value="SRCR"/>
    <property type="match status" value="8"/>
</dbReference>
<feature type="domain" description="SRCR" evidence="9">
    <location>
        <begin position="413"/>
        <end position="504"/>
    </location>
</feature>
<feature type="domain" description="SRCR" evidence="9">
    <location>
        <begin position="698"/>
        <end position="790"/>
    </location>
</feature>
<feature type="disulfide bond" evidence="7">
    <location>
        <begin position="762"/>
        <end position="772"/>
    </location>
</feature>
<evidence type="ECO:0000256" key="6">
    <source>
        <dbReference type="ARBA" id="ARBA00023180"/>
    </source>
</evidence>
<name>A0A8C6UDC7_9GOBI</name>
<evidence type="ECO:0000256" key="5">
    <source>
        <dbReference type="ARBA" id="ARBA00023157"/>
    </source>
</evidence>
<keyword evidence="6" id="KW-0325">Glycoprotein</keyword>
<evidence type="ECO:0000256" key="3">
    <source>
        <dbReference type="ARBA" id="ARBA00022729"/>
    </source>
</evidence>
<proteinExistence type="predicted"/>
<dbReference type="PANTHER" id="PTHR19331:SF22">
    <property type="entry name" value="DELETED IN MALIGNANT BRAIN TUMORS 1 PROTEIN"/>
    <property type="match status" value="1"/>
</dbReference>
<sequence length="899" mass="97288">MSRRVELLLLLSFCCYGAVAANGNSTKPFSLRLVDGNSRCQGRLQVQRAGQDWTEVRPLSAPLWFGNRACAELDCGSALSLEEKTVPHRDAVQVFPSFCADSSLIDCFDSDSRYSPDSLELTCSDSVRLVGGRSLCSGSLQIQDQSLAQSWAGVCEGALDRRGAEVLCRELGCGAPLLQGALSPLGQTFHCEGNESKLMDCNRTRTGPETCPTLNLTCKEPLRLVGGASHCEGTVEAELRGEWRRVMTPDHWDLETAAAVCRGLDCGSAVSTEKRRGSDWSEAWRVKTACMKKSSVRECLYDYGSSTSYLQVICSDSVRLVGGRSLCSGSLQIQDQSLAQSWAGVCEGALDRRGAEVLCRELRCGAPLLQGALSPLGQTFHCEGNESKLMDCNRTRTGPETCPTLNLTCKEPLRLVGGASRCEGTVEAELRGEWRRVTASGSWDLEEAAVMCRDLDCGSPVSAEEREGSDSEVWGVDPYCVKESSVRECLYDESSPSLLQVICSDSVRLVGGRSLCSGSLQIQDHSLAQSWAGVCEGALDRRGAEVLCRELGCGAPLLQGALSPLGQTFHCEGNESKLMDCNRTRTGPETCPTLNLTCKEPLRLVGGPSRCAGTLEVRHRGEWRRMMTAGRWPLDSAAVVCRSLDCGSAVSTEMRRGSNSSDVWAIFPDCEAEAPLRDCVVGPANDTDSMEVVCSDSVRLVGGRSLCSGSLQIQDQSLAQSWTSVCEGALGRHGAEVLCRELGCGAPLLQGALSPLGQTFHCEGNESKLMDCPRTRTGPETCPTLQLTCEEPLRLVRGSSRCEGTLELKFRGEWQRVMTPYYPWDLEAASGVCRDLGCGSVVSRVSTVILRENLWGVKADCVKRAAVRECVFSGSLYRAYDLDVLCSGHQEAPKDRTVP</sequence>
<dbReference type="SUPFAM" id="SSF56487">
    <property type="entry name" value="SRCR-like"/>
    <property type="match status" value="9"/>
</dbReference>
<feature type="domain" description="SRCR" evidence="9">
    <location>
        <begin position="222"/>
        <end position="315"/>
    </location>
</feature>
<dbReference type="AlphaFoldDB" id="A0A8C6UDC7"/>
<evidence type="ECO:0000313" key="10">
    <source>
        <dbReference type="Ensembl" id="ENSNMLP00000032266.1"/>
    </source>
</evidence>
<dbReference type="Gene3D" id="3.10.250.10">
    <property type="entry name" value="SRCR-like domain"/>
    <property type="match status" value="9"/>
</dbReference>
<evidence type="ECO:0000256" key="8">
    <source>
        <dbReference type="SAM" id="SignalP"/>
    </source>
</evidence>
<evidence type="ECO:0000256" key="7">
    <source>
        <dbReference type="PROSITE-ProRule" id="PRU00196"/>
    </source>
</evidence>
<protein>
    <recommendedName>
        <fullName evidence="9">SRCR domain-containing protein</fullName>
    </recommendedName>
</protein>
<feature type="domain" description="SRCR" evidence="9">
    <location>
        <begin position="127"/>
        <end position="219"/>
    </location>
</feature>
<feature type="domain" description="SRCR" evidence="9">
    <location>
        <begin position="31"/>
        <end position="124"/>
    </location>
</feature>
<evidence type="ECO:0000256" key="2">
    <source>
        <dbReference type="ARBA" id="ARBA00022525"/>
    </source>
</evidence>
<dbReference type="SMART" id="SM00202">
    <property type="entry name" value="SR"/>
    <property type="match status" value="8"/>
</dbReference>
<dbReference type="PROSITE" id="PS50287">
    <property type="entry name" value="SRCR_2"/>
    <property type="match status" value="9"/>
</dbReference>
<evidence type="ECO:0000313" key="11">
    <source>
        <dbReference type="Proteomes" id="UP000694523"/>
    </source>
</evidence>
<feature type="disulfide bond" evidence="7">
    <location>
        <begin position="571"/>
        <end position="581"/>
    </location>
</feature>
<evidence type="ECO:0000259" key="9">
    <source>
        <dbReference type="PROSITE" id="PS50287"/>
    </source>
</evidence>
<dbReference type="Ensembl" id="ENSNMLT00000035939.1">
    <property type="protein sequence ID" value="ENSNMLP00000032266.1"/>
    <property type="gene ID" value="ENSNMLG00000020178.1"/>
</dbReference>
<feature type="signal peptide" evidence="8">
    <location>
        <begin position="1"/>
        <end position="21"/>
    </location>
</feature>
<comment type="subcellular location">
    <subcellularLocation>
        <location evidence="1">Secreted</location>
    </subcellularLocation>
</comment>
<feature type="domain" description="SRCR" evidence="9">
    <location>
        <begin position="318"/>
        <end position="410"/>
    </location>
</feature>
<feature type="domain" description="SRCR" evidence="9">
    <location>
        <begin position="507"/>
        <end position="599"/>
    </location>
</feature>
<organism evidence="10 11">
    <name type="scientific">Neogobius melanostomus</name>
    <name type="common">round goby</name>
    <dbReference type="NCBI Taxonomy" id="47308"/>
    <lineage>
        <taxon>Eukaryota</taxon>
        <taxon>Metazoa</taxon>
        <taxon>Chordata</taxon>
        <taxon>Craniata</taxon>
        <taxon>Vertebrata</taxon>
        <taxon>Euteleostomi</taxon>
        <taxon>Actinopterygii</taxon>
        <taxon>Neopterygii</taxon>
        <taxon>Teleostei</taxon>
        <taxon>Neoteleostei</taxon>
        <taxon>Acanthomorphata</taxon>
        <taxon>Gobiaria</taxon>
        <taxon>Gobiiformes</taxon>
        <taxon>Gobioidei</taxon>
        <taxon>Gobiidae</taxon>
        <taxon>Benthophilinae</taxon>
        <taxon>Neogobiini</taxon>
        <taxon>Neogobius</taxon>
    </lineage>
</organism>
<evidence type="ECO:0000256" key="4">
    <source>
        <dbReference type="ARBA" id="ARBA00022737"/>
    </source>
</evidence>
<keyword evidence="3 8" id="KW-0732">Signal</keyword>
<reference evidence="10" key="2">
    <citation type="submission" date="2025-09" db="UniProtKB">
        <authorList>
            <consortium name="Ensembl"/>
        </authorList>
    </citation>
    <scope>IDENTIFICATION</scope>
</reference>
<dbReference type="InterPro" id="IPR001190">
    <property type="entry name" value="SRCR"/>
</dbReference>
<feature type="domain" description="SRCR" evidence="9">
    <location>
        <begin position="602"/>
        <end position="695"/>
    </location>
</feature>
<keyword evidence="2" id="KW-0964">Secreted</keyword>
<dbReference type="PRINTS" id="PR00258">
    <property type="entry name" value="SPERACTRCPTR"/>
</dbReference>
<feature type="chain" id="PRO_5034822868" description="SRCR domain-containing protein" evidence="8">
    <location>
        <begin position="22"/>
        <end position="899"/>
    </location>
</feature>
<feature type="disulfide bond" evidence="7">
    <location>
        <begin position="191"/>
        <end position="201"/>
    </location>
</feature>
<dbReference type="GO" id="GO:0016020">
    <property type="term" value="C:membrane"/>
    <property type="evidence" value="ECO:0007669"/>
    <property type="project" value="InterPro"/>
</dbReference>
<dbReference type="InterPro" id="IPR036772">
    <property type="entry name" value="SRCR-like_dom_sf"/>
</dbReference>
<feature type="domain" description="SRCR" evidence="9">
    <location>
        <begin position="793"/>
        <end position="887"/>
    </location>
</feature>
<evidence type="ECO:0000256" key="1">
    <source>
        <dbReference type="ARBA" id="ARBA00004613"/>
    </source>
</evidence>
<feature type="disulfide bond" evidence="7">
    <location>
        <begin position="382"/>
        <end position="392"/>
    </location>
</feature>
<accession>A0A8C6UDC7</accession>
<dbReference type="Proteomes" id="UP000694523">
    <property type="component" value="Unplaced"/>
</dbReference>
<keyword evidence="4" id="KW-0677">Repeat</keyword>
<reference evidence="10" key="1">
    <citation type="submission" date="2025-08" db="UniProtKB">
        <authorList>
            <consortium name="Ensembl"/>
        </authorList>
    </citation>
    <scope>IDENTIFICATION</scope>
</reference>
<keyword evidence="5 7" id="KW-1015">Disulfide bond</keyword>
<dbReference type="PANTHER" id="PTHR19331">
    <property type="entry name" value="SCAVENGER RECEPTOR DOMAIN-CONTAINING"/>
    <property type="match status" value="1"/>
</dbReference>
<comment type="caution">
    <text evidence="7">Lacks conserved residue(s) required for the propagation of feature annotation.</text>
</comment>